<organism evidence="5 6">
    <name type="scientific">Castilleja foliolosa</name>
    <dbReference type="NCBI Taxonomy" id="1961234"/>
    <lineage>
        <taxon>Eukaryota</taxon>
        <taxon>Viridiplantae</taxon>
        <taxon>Streptophyta</taxon>
        <taxon>Embryophyta</taxon>
        <taxon>Tracheophyta</taxon>
        <taxon>Spermatophyta</taxon>
        <taxon>Magnoliopsida</taxon>
        <taxon>eudicotyledons</taxon>
        <taxon>Gunneridae</taxon>
        <taxon>Pentapetalae</taxon>
        <taxon>asterids</taxon>
        <taxon>lamiids</taxon>
        <taxon>Lamiales</taxon>
        <taxon>Orobanchaceae</taxon>
        <taxon>Pedicularideae</taxon>
        <taxon>Castillejinae</taxon>
        <taxon>Castilleja</taxon>
    </lineage>
</organism>
<keyword evidence="2" id="KW-0853">WD repeat</keyword>
<dbReference type="InterPro" id="IPR015943">
    <property type="entry name" value="WD40/YVTN_repeat-like_dom_sf"/>
</dbReference>
<keyword evidence="3" id="KW-0677">Repeat</keyword>
<dbReference type="Gene3D" id="2.130.10.10">
    <property type="entry name" value="YVTN repeat-like/Quinoprotein amine dehydrogenase"/>
    <property type="match status" value="1"/>
</dbReference>
<comment type="caution">
    <text evidence="5">The sequence shown here is derived from an EMBL/GenBank/DDBJ whole genome shotgun (WGS) entry which is preliminary data.</text>
</comment>
<sequence>MPNRNSPSTVSLLRLPHLTSSAHHPAAVEEFSVWKKNTPLLYDLVICHSLEWPSLTVQWLPSPPSSFVGDLAIHKLILGTHTSDDSPNFLMVADAYLPRDPSSAIAIDPDNSIFPKGG</sequence>
<accession>A0ABD3BNF7</accession>
<evidence type="ECO:0000256" key="1">
    <source>
        <dbReference type="ARBA" id="ARBA00009341"/>
    </source>
</evidence>
<keyword evidence="6" id="KW-1185">Reference proteome</keyword>
<dbReference type="AlphaFoldDB" id="A0ABD3BNF7"/>
<proteinExistence type="inferred from homology"/>
<evidence type="ECO:0000313" key="5">
    <source>
        <dbReference type="EMBL" id="KAL3618809.1"/>
    </source>
</evidence>
<feature type="domain" description="Histone-binding protein RBBP4-like N-terminal" evidence="4">
    <location>
        <begin position="29"/>
        <end position="98"/>
    </location>
</feature>
<dbReference type="EMBL" id="JAVIJP010000077">
    <property type="protein sequence ID" value="KAL3618809.1"/>
    <property type="molecule type" value="Genomic_DNA"/>
</dbReference>
<gene>
    <name evidence="5" type="ORF">CASFOL_037332</name>
</gene>
<dbReference type="InterPro" id="IPR050459">
    <property type="entry name" value="WD_repeat_RBAP46/RBAP48/MSI1"/>
</dbReference>
<evidence type="ECO:0000313" key="6">
    <source>
        <dbReference type="Proteomes" id="UP001632038"/>
    </source>
</evidence>
<dbReference type="InterPro" id="IPR022052">
    <property type="entry name" value="Histone-bd_RBBP4-like_N"/>
</dbReference>
<dbReference type="Pfam" id="PF12265">
    <property type="entry name" value="CAF1C_H4-bd"/>
    <property type="match status" value="1"/>
</dbReference>
<evidence type="ECO:0000259" key="4">
    <source>
        <dbReference type="Pfam" id="PF12265"/>
    </source>
</evidence>
<comment type="similarity">
    <text evidence="1">Belongs to the WD repeat RBAP46/RBAP48/MSI1 family.</text>
</comment>
<protein>
    <recommendedName>
        <fullName evidence="4">Histone-binding protein RBBP4-like N-terminal domain-containing protein</fullName>
    </recommendedName>
</protein>
<name>A0ABD3BNF7_9LAMI</name>
<reference evidence="6" key="1">
    <citation type="journal article" date="2024" name="IScience">
        <title>Strigolactones Initiate the Formation of Haustorium-like Structures in Castilleja.</title>
        <authorList>
            <person name="Buerger M."/>
            <person name="Peterson D."/>
            <person name="Chory J."/>
        </authorList>
    </citation>
    <scope>NUCLEOTIDE SEQUENCE [LARGE SCALE GENOMIC DNA]</scope>
</reference>
<evidence type="ECO:0000256" key="2">
    <source>
        <dbReference type="ARBA" id="ARBA00022574"/>
    </source>
</evidence>
<dbReference type="PANTHER" id="PTHR22850">
    <property type="entry name" value="WD40 REPEAT FAMILY"/>
    <property type="match status" value="1"/>
</dbReference>
<evidence type="ECO:0000256" key="3">
    <source>
        <dbReference type="ARBA" id="ARBA00022737"/>
    </source>
</evidence>
<dbReference type="Proteomes" id="UP001632038">
    <property type="component" value="Unassembled WGS sequence"/>
</dbReference>